<evidence type="ECO:0000313" key="6">
    <source>
        <dbReference type="Proteomes" id="UP000461585"/>
    </source>
</evidence>
<keyword evidence="1" id="KW-0805">Transcription regulation</keyword>
<accession>A0A7X5KMU9</accession>
<name>A0A7X5KMU9_9FIRM</name>
<dbReference type="EMBL" id="JAAEEH010000035">
    <property type="protein sequence ID" value="NDL68341.1"/>
    <property type="molecule type" value="Genomic_DNA"/>
</dbReference>
<dbReference type="InterPro" id="IPR020449">
    <property type="entry name" value="Tscrpt_reg_AraC-type_HTH"/>
</dbReference>
<dbReference type="SUPFAM" id="SSF46689">
    <property type="entry name" value="Homeodomain-like"/>
    <property type="match status" value="2"/>
</dbReference>
<dbReference type="SMART" id="SM00342">
    <property type="entry name" value="HTH_ARAC"/>
    <property type="match status" value="1"/>
</dbReference>
<dbReference type="AlphaFoldDB" id="A0A7X5KMU9"/>
<dbReference type="InterPro" id="IPR018060">
    <property type="entry name" value="HTH_AraC"/>
</dbReference>
<evidence type="ECO:0000256" key="3">
    <source>
        <dbReference type="ARBA" id="ARBA00023163"/>
    </source>
</evidence>
<organism evidence="5 6">
    <name type="scientific">Anaerotalea alkaliphila</name>
    <dbReference type="NCBI Taxonomy" id="2662126"/>
    <lineage>
        <taxon>Bacteria</taxon>
        <taxon>Bacillati</taxon>
        <taxon>Bacillota</taxon>
        <taxon>Clostridia</taxon>
        <taxon>Eubacteriales</taxon>
        <taxon>Anaerotalea</taxon>
    </lineage>
</organism>
<proteinExistence type="predicted"/>
<dbReference type="PRINTS" id="PR00032">
    <property type="entry name" value="HTHARAC"/>
</dbReference>
<dbReference type="GO" id="GO:0003700">
    <property type="term" value="F:DNA-binding transcription factor activity"/>
    <property type="evidence" value="ECO:0007669"/>
    <property type="project" value="InterPro"/>
</dbReference>
<sequence>MDGCKFDLNKALYVLESFSNSVDVPCRLIDEKGEVIRENGSISDPSKKMGLDEQLIRDSLLYGAHQASIYGGSYIFFGPYACVYFTTPIMVEMRIGGSIVCGPLLMQPADNFLIDKILEATSSPDLTRDRIEELAAEIKIIPPPRVKALADLLFAGMHYIGGDGYEKFLMDRTGRDSYTDPKIYMEYLQTMGGTVEGGVPYPLEKEKELLKRIAIGDRLGANRVVNEIISMMYIQSGMGFRQLKSRVLELVVLLSRAAMDGGAQVEEVLGMNYSYLNEIQDFSDAEQLTQWLGRICHKFSESVFNFGKAKHKDAIYKAMDHIKQYYMNKLTLEEVAAYVHFSTAYFSKIFSDEVGMSFSKYLNRIRITNSQLLLKSTDMNIAEVAGATGFHDQSHFTKMFKTVTGMSPKQYRDSR</sequence>
<reference evidence="5 6" key="1">
    <citation type="submission" date="2020-01" db="EMBL/GenBank/DDBJ databases">
        <title>Anaeroalcalibacter tamaniensis gen. nov., sp. nov., moderately halophilic strictly anaerobic fermenter bacterium from mud volcano of Taman peninsula.</title>
        <authorList>
            <person name="Frolova A."/>
            <person name="Merkel A.Y."/>
            <person name="Slobodkin A.I."/>
        </authorList>
    </citation>
    <scope>NUCLEOTIDE SEQUENCE [LARGE SCALE GENOMIC DNA]</scope>
    <source>
        <strain evidence="5 6">F-3ap</strain>
    </source>
</reference>
<comment type="caution">
    <text evidence="5">The sequence shown here is derived from an EMBL/GenBank/DDBJ whole genome shotgun (WGS) entry which is preliminary data.</text>
</comment>
<dbReference type="Gene3D" id="1.10.10.60">
    <property type="entry name" value="Homeodomain-like"/>
    <property type="match status" value="2"/>
</dbReference>
<keyword evidence="2" id="KW-0238">DNA-binding</keyword>
<evidence type="ECO:0000256" key="2">
    <source>
        <dbReference type="ARBA" id="ARBA00023125"/>
    </source>
</evidence>
<keyword evidence="3" id="KW-0804">Transcription</keyword>
<keyword evidence="6" id="KW-1185">Reference proteome</keyword>
<evidence type="ECO:0000259" key="4">
    <source>
        <dbReference type="PROSITE" id="PS01124"/>
    </source>
</evidence>
<dbReference type="InterPro" id="IPR009057">
    <property type="entry name" value="Homeodomain-like_sf"/>
</dbReference>
<evidence type="ECO:0000313" key="5">
    <source>
        <dbReference type="EMBL" id="NDL68341.1"/>
    </source>
</evidence>
<gene>
    <name evidence="5" type="ORF">GXN74_11375</name>
</gene>
<dbReference type="Proteomes" id="UP000461585">
    <property type="component" value="Unassembled WGS sequence"/>
</dbReference>
<dbReference type="RefSeq" id="WP_162371065.1">
    <property type="nucleotide sequence ID" value="NZ_JAAEEH010000035.1"/>
</dbReference>
<dbReference type="Pfam" id="PF12833">
    <property type="entry name" value="HTH_18"/>
    <property type="match status" value="1"/>
</dbReference>
<feature type="domain" description="HTH araC/xylS-type" evidence="4">
    <location>
        <begin position="316"/>
        <end position="414"/>
    </location>
</feature>
<dbReference type="PANTHER" id="PTHR43280:SF28">
    <property type="entry name" value="HTH-TYPE TRANSCRIPTIONAL ACTIVATOR RHAS"/>
    <property type="match status" value="1"/>
</dbReference>
<dbReference type="InterPro" id="IPR018771">
    <property type="entry name" value="PocR_dom"/>
</dbReference>
<dbReference type="Pfam" id="PF10114">
    <property type="entry name" value="PocR"/>
    <property type="match status" value="1"/>
</dbReference>
<dbReference type="PROSITE" id="PS01124">
    <property type="entry name" value="HTH_ARAC_FAMILY_2"/>
    <property type="match status" value="1"/>
</dbReference>
<protein>
    <submittedName>
        <fullName evidence="5">Helix-turn-helix domain-containing protein</fullName>
    </submittedName>
</protein>
<dbReference type="GO" id="GO:0043565">
    <property type="term" value="F:sequence-specific DNA binding"/>
    <property type="evidence" value="ECO:0007669"/>
    <property type="project" value="InterPro"/>
</dbReference>
<evidence type="ECO:0000256" key="1">
    <source>
        <dbReference type="ARBA" id="ARBA00023015"/>
    </source>
</evidence>
<dbReference type="PANTHER" id="PTHR43280">
    <property type="entry name" value="ARAC-FAMILY TRANSCRIPTIONAL REGULATOR"/>
    <property type="match status" value="1"/>
</dbReference>